<dbReference type="RefSeq" id="WP_010074239.1">
    <property type="nucleotide sequence ID" value="NC_014393.1"/>
</dbReference>
<dbReference type="InterPro" id="IPR017146">
    <property type="entry name" value="Lanti_2_LanM"/>
</dbReference>
<dbReference type="AlphaFoldDB" id="D9SN94"/>
<dbReference type="Proteomes" id="UP000002730">
    <property type="component" value="Chromosome"/>
</dbReference>
<dbReference type="Pfam" id="PF05147">
    <property type="entry name" value="LANC_like"/>
    <property type="match status" value="1"/>
</dbReference>
<dbReference type="Gene3D" id="1.50.10.10">
    <property type="match status" value="1"/>
</dbReference>
<keyword evidence="4" id="KW-1185">Reference proteome</keyword>
<dbReference type="InterPro" id="IPR025410">
    <property type="entry name" value="Lant_dehyd"/>
</dbReference>
<dbReference type="GO" id="GO:0005975">
    <property type="term" value="P:carbohydrate metabolic process"/>
    <property type="evidence" value="ECO:0007669"/>
    <property type="project" value="InterPro"/>
</dbReference>
<gene>
    <name evidence="3" type="ordered locus">Clocel_4225</name>
</gene>
<dbReference type="GO" id="GO:0046872">
    <property type="term" value="F:metal ion binding"/>
    <property type="evidence" value="ECO:0007669"/>
    <property type="project" value="UniProtKB-KW"/>
</dbReference>
<protein>
    <submittedName>
        <fullName evidence="3">Lanthionine synthetase C family protein</fullName>
    </submittedName>
</protein>
<feature type="binding site" evidence="1">
    <location>
        <position position="866"/>
    </location>
    <ligand>
        <name>Zn(2+)</name>
        <dbReference type="ChEBI" id="CHEBI:29105"/>
    </ligand>
</feature>
<dbReference type="SUPFAM" id="SSF158745">
    <property type="entry name" value="LanC-like"/>
    <property type="match status" value="1"/>
</dbReference>
<accession>D9SN94</accession>
<feature type="binding site" evidence="1">
    <location>
        <position position="865"/>
    </location>
    <ligand>
        <name>Zn(2+)</name>
        <dbReference type="ChEBI" id="CHEBI:29105"/>
    </ligand>
</feature>
<dbReference type="PRINTS" id="PR01950">
    <property type="entry name" value="LANCSUPER"/>
</dbReference>
<dbReference type="HOGENOM" id="CLU_009398_1_1_9"/>
<dbReference type="GO" id="GO:0031179">
    <property type="term" value="P:peptide modification"/>
    <property type="evidence" value="ECO:0007669"/>
    <property type="project" value="InterPro"/>
</dbReference>
<feature type="binding site" evidence="1">
    <location>
        <position position="817"/>
    </location>
    <ligand>
        <name>Zn(2+)</name>
        <dbReference type="ChEBI" id="CHEBI:29105"/>
    </ligand>
</feature>
<dbReference type="CDD" id="cd04792">
    <property type="entry name" value="LanM-like"/>
    <property type="match status" value="1"/>
</dbReference>
<evidence type="ECO:0000313" key="3">
    <source>
        <dbReference type="EMBL" id="ADL53886.1"/>
    </source>
</evidence>
<dbReference type="InterPro" id="IPR007822">
    <property type="entry name" value="LANC-like"/>
</dbReference>
<keyword evidence="1" id="KW-0479">Metal-binding</keyword>
<feature type="domain" description="Lantibiotic biosynthesis protein dehydration" evidence="2">
    <location>
        <begin position="124"/>
        <end position="494"/>
    </location>
</feature>
<proteinExistence type="predicted"/>
<dbReference type="InterPro" id="IPR012341">
    <property type="entry name" value="6hp_glycosidase-like_sf"/>
</dbReference>
<evidence type="ECO:0000259" key="2">
    <source>
        <dbReference type="Pfam" id="PF13575"/>
    </source>
</evidence>
<dbReference type="OrthoDB" id="9148343at2"/>
<dbReference type="KEGG" id="ccb:Clocel_4225"/>
<dbReference type="SMART" id="SM01260">
    <property type="entry name" value="LANC_like"/>
    <property type="match status" value="1"/>
</dbReference>
<dbReference type="Pfam" id="PF13575">
    <property type="entry name" value="DUF4135"/>
    <property type="match status" value="1"/>
</dbReference>
<reference evidence="3 4" key="1">
    <citation type="submission" date="2010-08" db="EMBL/GenBank/DDBJ databases">
        <title>Complete sequence of Clostridium cellulovorans 743B.</title>
        <authorList>
            <consortium name="US DOE Joint Genome Institute"/>
            <person name="Lucas S."/>
            <person name="Copeland A."/>
            <person name="Lapidus A."/>
            <person name="Cheng J.-F."/>
            <person name="Bruce D."/>
            <person name="Goodwin L."/>
            <person name="Pitluck S."/>
            <person name="Chertkov O."/>
            <person name="Detter J.C."/>
            <person name="Han C."/>
            <person name="Tapia R."/>
            <person name="Land M."/>
            <person name="Hauser L."/>
            <person name="Chang Y.-J."/>
            <person name="Jeffries C."/>
            <person name="Kyrpides N."/>
            <person name="Ivanova N."/>
            <person name="Mikhailova N."/>
            <person name="Hemme C.L."/>
            <person name="Woyke T."/>
        </authorList>
    </citation>
    <scope>NUCLEOTIDE SEQUENCE [LARGE SCALE GENOMIC DNA]</scope>
    <source>
        <strain evidence="4">ATCC 35296 / DSM 3052 / OCM 3 / 743B</strain>
    </source>
</reference>
<evidence type="ECO:0000313" key="4">
    <source>
        <dbReference type="Proteomes" id="UP000002730"/>
    </source>
</evidence>
<evidence type="ECO:0000256" key="1">
    <source>
        <dbReference type="PIRSR" id="PIRSR607822-1"/>
    </source>
</evidence>
<keyword evidence="1" id="KW-0862">Zinc</keyword>
<dbReference type="STRING" id="573061.Clocel_4225"/>
<dbReference type="NCBIfam" id="TIGR03897">
    <property type="entry name" value="lanti_2_LanM"/>
    <property type="match status" value="1"/>
</dbReference>
<sequence>MEKLFGNYIKKSFEIKEINKIVHRTKEYFGEFSRYYLYIFYYEFDNAIIRKYGDLFDQFNSIIQQQLDIFFKDIFYISIRVLIVEMNIMKDENKLVGANSQERYLYYSELLTKEEYIDYLISKYPVLNRILLEKCKNQIRLINECLSNYIQDFEPMCETFEISAQSKIKQIIVTSGDSHNGGKKVILLELSENKILYKPHDFSSEKIFNEILESINKEQCIKYKLKTIKNITRDNYAWQDYIKAIGCTKIQEVEEYYYKIGAYLAVLYSLGCEDIHKENIIASGNNPYLIDMETLSNCQAPLINDKATMLEHFFYENSQSVFGTMLLPTNSAVSIFDYDIGGISGDDNIETSKWEAFDIKNQGTDNLQFVKESKFITGGCDNIVKLNGEATRARDYYKNIIEGFSDCYKIFIKTPNKVVDILKESEVIIRQVLRPTAVYSKFLEASTYPTYLTNEESFRGLFAKLDNLEEVKEKKKAQIEIDSLYEFDIPYFYSDLNTTNIYSVKGKVDNYINYSVMDAISGKARKFSEKDLKVQIYYINLALSTQPNTSEMIYKYNLFSKSQNLKNITINHIAKQIGDVIEEKLIWDYRKQSCFFMIDTVVKEKRKYCSMDSSLYGSGGVILYYLSLYKATCDLKYKHIVEGLINGHIGLHSKKSLEEGIGLFSGLTSLAYIYYQCYRVLGKKQYLEDVLEVLKEIEENLHMWDELDLSTGLSGVIIFLSELYKTENNEQYLLIANGLADKLYKLVLKANFNMLTGLAHGYAGVAWALYSIGHIVNNEDYINCAMKCIEEENMYYDSEKNNWKDKRNGSSESFYWCYGAFGIGIARLKMYEIAHNDILLKDIEKCRYIYINYNLINSKYNHSLCHGLTGNLSAIKMFSDFYKNDNKLKKKYKEMLDILLNDVVNGKVIWGDKELIEDYSFMIGLSGIGYELLRHEATNSVNILALEV</sequence>
<organism evidence="3 4">
    <name type="scientific">Clostridium cellulovorans (strain ATCC 35296 / DSM 3052 / OCM 3 / 743B)</name>
    <dbReference type="NCBI Taxonomy" id="573061"/>
    <lineage>
        <taxon>Bacteria</taxon>
        <taxon>Bacillati</taxon>
        <taxon>Bacillota</taxon>
        <taxon>Clostridia</taxon>
        <taxon>Eubacteriales</taxon>
        <taxon>Clostridiaceae</taxon>
        <taxon>Clostridium</taxon>
    </lineage>
</organism>
<dbReference type="PIRSF" id="PIRSF037228">
    <property type="entry name" value="Lant_mod_RumM"/>
    <property type="match status" value="1"/>
</dbReference>
<dbReference type="eggNOG" id="COG4403">
    <property type="taxonomic scope" value="Bacteria"/>
</dbReference>
<dbReference type="EMBL" id="CP002160">
    <property type="protein sequence ID" value="ADL53886.1"/>
    <property type="molecule type" value="Genomic_DNA"/>
</dbReference>
<name>D9SN94_CLOC7</name>